<feature type="compositionally biased region" description="Low complexity" evidence="1">
    <location>
        <begin position="37"/>
        <end position="48"/>
    </location>
</feature>
<keyword evidence="3" id="KW-1185">Reference proteome</keyword>
<sequence length="62" mass="5989">MTNNPAIHRRASGDIDIAVPHDGPEHTATPLGSGPLSTTSAAVSGTATIDGGGDVLTVPAAA</sequence>
<name>A0A0S4QEZ9_9ACTN</name>
<feature type="region of interest" description="Disordered" evidence="1">
    <location>
        <begin position="1"/>
        <end position="62"/>
    </location>
</feature>
<dbReference type="Proteomes" id="UP000198802">
    <property type="component" value="Unassembled WGS sequence"/>
</dbReference>
<protein>
    <submittedName>
        <fullName evidence="2">Uncharacterized protein</fullName>
    </submittedName>
</protein>
<dbReference type="RefSeq" id="WP_091270636.1">
    <property type="nucleotide sequence ID" value="NZ_FAOZ01000001.1"/>
</dbReference>
<dbReference type="AlphaFoldDB" id="A0A0S4QEZ9"/>
<evidence type="ECO:0000256" key="1">
    <source>
        <dbReference type="SAM" id="MobiDB-lite"/>
    </source>
</evidence>
<evidence type="ECO:0000313" key="2">
    <source>
        <dbReference type="EMBL" id="CUU53746.1"/>
    </source>
</evidence>
<dbReference type="EMBL" id="FAOZ01000001">
    <property type="protein sequence ID" value="CUU53746.1"/>
    <property type="molecule type" value="Genomic_DNA"/>
</dbReference>
<organism evidence="2 3">
    <name type="scientific">Parafrankia irregularis</name>
    <dbReference type="NCBI Taxonomy" id="795642"/>
    <lineage>
        <taxon>Bacteria</taxon>
        <taxon>Bacillati</taxon>
        <taxon>Actinomycetota</taxon>
        <taxon>Actinomycetes</taxon>
        <taxon>Frankiales</taxon>
        <taxon>Frankiaceae</taxon>
        <taxon>Parafrankia</taxon>
    </lineage>
</organism>
<reference evidence="3" key="1">
    <citation type="submission" date="2015-11" db="EMBL/GenBank/DDBJ databases">
        <authorList>
            <person name="Varghese N."/>
        </authorList>
    </citation>
    <scope>NUCLEOTIDE SEQUENCE [LARGE SCALE GENOMIC DNA]</scope>
    <source>
        <strain evidence="3">DSM 45899</strain>
    </source>
</reference>
<proteinExistence type="predicted"/>
<accession>A0A0S4QEZ9</accession>
<evidence type="ECO:0000313" key="3">
    <source>
        <dbReference type="Proteomes" id="UP000198802"/>
    </source>
</evidence>
<gene>
    <name evidence="2" type="ORF">Ga0074812_101244</name>
</gene>